<dbReference type="Pfam" id="PF05593">
    <property type="entry name" value="RHS_repeat"/>
    <property type="match status" value="1"/>
</dbReference>
<dbReference type="InterPro" id="IPR022385">
    <property type="entry name" value="Rhs_assc_core"/>
</dbReference>
<evidence type="ECO:0000256" key="2">
    <source>
        <dbReference type="SAM" id="Phobius"/>
    </source>
</evidence>
<dbReference type="InterPro" id="IPR056823">
    <property type="entry name" value="TEN-like_YD-shell"/>
</dbReference>
<gene>
    <name evidence="4" type="ORF">FBEOM_10844</name>
</gene>
<dbReference type="PANTHER" id="PTHR32305:SF15">
    <property type="entry name" value="PROTEIN RHSA-RELATED"/>
    <property type="match status" value="1"/>
</dbReference>
<dbReference type="Gene3D" id="2.180.10.10">
    <property type="entry name" value="RHS repeat-associated core"/>
    <property type="match status" value="1"/>
</dbReference>
<protein>
    <submittedName>
        <fullName evidence="4">Virulence plasmid b</fullName>
    </submittedName>
</protein>
<feature type="transmembrane region" description="Helical" evidence="2">
    <location>
        <begin position="879"/>
        <end position="900"/>
    </location>
</feature>
<evidence type="ECO:0000313" key="5">
    <source>
        <dbReference type="Proteomes" id="UP000730481"/>
    </source>
</evidence>
<name>A0A9P5AAT9_9HYPO</name>
<keyword evidence="2" id="KW-0472">Membrane</keyword>
<dbReference type="NCBIfam" id="TIGR03696">
    <property type="entry name" value="Rhs_assc_core"/>
    <property type="match status" value="1"/>
</dbReference>
<dbReference type="EMBL" id="PVQB02000574">
    <property type="protein sequence ID" value="KAF4335297.1"/>
    <property type="molecule type" value="Genomic_DNA"/>
</dbReference>
<dbReference type="NCBIfam" id="TIGR01643">
    <property type="entry name" value="YD_repeat_2x"/>
    <property type="match status" value="1"/>
</dbReference>
<feature type="domain" description="Teneurin-like YD-shell" evidence="3">
    <location>
        <begin position="519"/>
        <end position="698"/>
    </location>
</feature>
<dbReference type="Proteomes" id="UP000730481">
    <property type="component" value="Unassembled WGS sequence"/>
</dbReference>
<sequence>MGNEVSSQQPSGLHTTTTYDQEYHSLPIRVLHKGDGVLHTQLSAYDKLSELPVAHRNTKGLLTCISDDAFGRAAESKVNSAEPSDFQQPALEFLGTIPAILDPQLPKELATSFLDPDRHVTYEKMTTKSDSNYLCTVSVVESSNGLGGCTKIVEAVNCVNKTYRQSTKHGKNIETWKYWKYDLQGLQLLESFPIHLPPALDVGIELDFTPDPETCNRVSYNCISQPIEIISPGRGGKYAAYSVVTRLEYLNGGATTSEKKYRREGQAEILLSSTSRTSMSIREKEYVTEVIDENGLKSTYTYDAAGRLNACQDHGGKTETRTYNTHGQIATLNNSHQNMLTKSDAVAIRREYDVSGRLLAETNALGERVEYESGSKMRPLRKTGHNGQQTVFKYDENGFESLSSVTTYASTSTERFETRIEYQYDARGRASVKTVSFADVSSYTTSIAYDWQDKVSKVILPDGAIVSSSWEGVLASSIGIVGPIDHHWNIEANLSTYNAFDRPEKCQVTGSSFTRPYLHEHNYDNRGFTLSHSLTGSAPLVQNLYVYGDLDQLYHVEDLGSGETTAYTYSGKRLTSSRSKNGSTTYNYDTSGNIISRGSITLSYDSSSVCGTEDGSTSFNVDYDGAGRMTSRRTNESNIGFKYDDFGNLASITDARTKETTNIILDGQGNMIKRIQADGSQEIFVNKSYSVIVKADGQRSTRYALFNDQDLIATMVTNQPSSSGSRDPHTQALIHYLDTKNNITHTFNASDESLHTRLCYDDYGLLQPSKQGTDTKDDLENTYESRYLDEKSGLLYFGARWYDPLVCRFITPDNITDPMLLLATDGMNRHAFENNDPINHIDPTGHWSWNATWGVLAGAGLIAAGALLTMATGGAAAPLWAIIISGALTGGGIGGVFYSLDHSNEKVASKFWAGWGMTFAINAAVGAATAGITWGVGALSGYSASLQRLSTSTRWAYDSYKYKASNVAARMLGSALLGGSSSVLTKAGARWVGNKVYGRNEDIWKGAERDFAQGFIQGLVLGGAEELIGKYGDRADESLSGTWNIKVTNLSFSDVYKRGIASNDKFINSVSVSNWRPPSGSDGLFMPSGKVVWF</sequence>
<accession>A0A9P5AAT9</accession>
<organism evidence="4 5">
    <name type="scientific">Fusarium beomiforme</name>
    <dbReference type="NCBI Taxonomy" id="44412"/>
    <lineage>
        <taxon>Eukaryota</taxon>
        <taxon>Fungi</taxon>
        <taxon>Dikarya</taxon>
        <taxon>Ascomycota</taxon>
        <taxon>Pezizomycotina</taxon>
        <taxon>Sordariomycetes</taxon>
        <taxon>Hypocreomycetidae</taxon>
        <taxon>Hypocreales</taxon>
        <taxon>Nectriaceae</taxon>
        <taxon>Fusarium</taxon>
        <taxon>Fusarium burgessii species complex</taxon>
    </lineage>
</organism>
<dbReference type="InterPro" id="IPR050708">
    <property type="entry name" value="T6SS_VgrG/RHS"/>
</dbReference>
<feature type="transmembrane region" description="Helical" evidence="2">
    <location>
        <begin position="847"/>
        <end position="867"/>
    </location>
</feature>
<evidence type="ECO:0000256" key="1">
    <source>
        <dbReference type="ARBA" id="ARBA00022737"/>
    </source>
</evidence>
<feature type="transmembrane region" description="Helical" evidence="2">
    <location>
        <begin position="912"/>
        <end position="939"/>
    </location>
</feature>
<evidence type="ECO:0000313" key="4">
    <source>
        <dbReference type="EMBL" id="KAF4335297.1"/>
    </source>
</evidence>
<dbReference type="AlphaFoldDB" id="A0A9P5AAT9"/>
<dbReference type="InterPro" id="IPR031325">
    <property type="entry name" value="RHS_repeat"/>
</dbReference>
<reference evidence="4" key="2">
    <citation type="submission" date="2020-02" db="EMBL/GenBank/DDBJ databases">
        <title>Identification and distribution of gene clusters putatively required for synthesis of sphingolipid metabolism inhibitors in phylogenetically diverse species of the filamentous fungus Fusarium.</title>
        <authorList>
            <person name="Kim H.-S."/>
            <person name="Busman M."/>
            <person name="Brown D.W."/>
            <person name="Divon H."/>
            <person name="Uhlig S."/>
            <person name="Proctor R.H."/>
        </authorList>
    </citation>
    <scope>NUCLEOTIDE SEQUENCE</scope>
    <source>
        <strain evidence="4">NRRL 25174</strain>
    </source>
</reference>
<dbReference type="InterPro" id="IPR006530">
    <property type="entry name" value="YD"/>
</dbReference>
<keyword evidence="1" id="KW-0677">Repeat</keyword>
<dbReference type="PANTHER" id="PTHR32305">
    <property type="match status" value="1"/>
</dbReference>
<evidence type="ECO:0000259" key="3">
    <source>
        <dbReference type="Pfam" id="PF25023"/>
    </source>
</evidence>
<proteinExistence type="predicted"/>
<dbReference type="Pfam" id="PF25023">
    <property type="entry name" value="TEN_YD-shell"/>
    <property type="match status" value="1"/>
</dbReference>
<keyword evidence="2" id="KW-1133">Transmembrane helix</keyword>
<dbReference type="OrthoDB" id="442731at2759"/>
<reference evidence="4" key="1">
    <citation type="journal article" date="2017" name="Mycologia">
        <title>Fusarium algeriense, sp. nov., a novel toxigenic crown rot pathogen of durum wheat from Algeria is nested in the Fusarium burgessii species complex.</title>
        <authorList>
            <person name="Laraba I."/>
            <person name="Keddad A."/>
            <person name="Boureghda H."/>
            <person name="Abdallah N."/>
            <person name="Vaughan M.M."/>
            <person name="Proctor R.H."/>
            <person name="Busman M."/>
            <person name="O'Donnell K."/>
        </authorList>
    </citation>
    <scope>NUCLEOTIDE SEQUENCE</scope>
    <source>
        <strain evidence="4">NRRL 25174</strain>
    </source>
</reference>
<keyword evidence="2" id="KW-0812">Transmembrane</keyword>
<keyword evidence="5" id="KW-1185">Reference proteome</keyword>
<comment type="caution">
    <text evidence="4">The sequence shown here is derived from an EMBL/GenBank/DDBJ whole genome shotgun (WGS) entry which is preliminary data.</text>
</comment>